<accession>A0ACD1HHS3</accession>
<evidence type="ECO:0000313" key="2">
    <source>
        <dbReference type="Proteomes" id="UP000249661"/>
    </source>
</evidence>
<proteinExistence type="predicted"/>
<dbReference type="EMBL" id="KZ824940">
    <property type="protein sequence ID" value="RAH73121.1"/>
    <property type="molecule type" value="Genomic_DNA"/>
</dbReference>
<reference evidence="1" key="1">
    <citation type="submission" date="2018-02" db="EMBL/GenBank/DDBJ databases">
        <title>The genomes of Aspergillus section Nigri reveals drivers in fungal speciation.</title>
        <authorList>
            <consortium name="DOE Joint Genome Institute"/>
            <person name="Vesth T.C."/>
            <person name="Nybo J."/>
            <person name="Theobald S."/>
            <person name="Brandl J."/>
            <person name="Frisvad J.C."/>
            <person name="Nielsen K.F."/>
            <person name="Lyhne E.K."/>
            <person name="Kogle M.E."/>
            <person name="Kuo A."/>
            <person name="Riley R."/>
            <person name="Clum A."/>
            <person name="Nolan M."/>
            <person name="Lipzen A."/>
            <person name="Salamov A."/>
            <person name="Henrissat B."/>
            <person name="Wiebenga A."/>
            <person name="De vries R.P."/>
            <person name="Grigoriev I.V."/>
            <person name="Mortensen U.H."/>
            <person name="Andersen M.R."/>
            <person name="Baker S.E."/>
        </authorList>
    </citation>
    <scope>NUCLEOTIDE SEQUENCE</scope>
    <source>
        <strain evidence="1">CBS 121060</strain>
    </source>
</reference>
<sequence length="81" mass="8838">MKPLLAEILLVSRSLAPYISIIKKVSGTLTLVSIWSRATHPRPLLSHNPLFQVFPSIRAAGEKSNSAGQLATSRQSDVKEN</sequence>
<dbReference type="Proteomes" id="UP000249661">
    <property type="component" value="Unassembled WGS sequence"/>
</dbReference>
<name>A0ACD1HHS3_9EURO</name>
<organism evidence="1 2">
    <name type="scientific">Aspergillus aculeatinus CBS 121060</name>
    <dbReference type="NCBI Taxonomy" id="1448322"/>
    <lineage>
        <taxon>Eukaryota</taxon>
        <taxon>Fungi</taxon>
        <taxon>Dikarya</taxon>
        <taxon>Ascomycota</taxon>
        <taxon>Pezizomycotina</taxon>
        <taxon>Eurotiomycetes</taxon>
        <taxon>Eurotiomycetidae</taxon>
        <taxon>Eurotiales</taxon>
        <taxon>Aspergillaceae</taxon>
        <taxon>Aspergillus</taxon>
        <taxon>Aspergillus subgen. Circumdati</taxon>
    </lineage>
</organism>
<evidence type="ECO:0000313" key="1">
    <source>
        <dbReference type="EMBL" id="RAH73121.1"/>
    </source>
</evidence>
<gene>
    <name evidence="1" type="ORF">BO66DRAFT_389235</name>
</gene>
<protein>
    <submittedName>
        <fullName evidence="1">Uncharacterized protein</fullName>
    </submittedName>
</protein>
<keyword evidence="2" id="KW-1185">Reference proteome</keyword>